<evidence type="ECO:0000256" key="2">
    <source>
        <dbReference type="SAM" id="Phobius"/>
    </source>
</evidence>
<dbReference type="EMBL" id="KL197711">
    <property type="protein sequence ID" value="KDQ62410.1"/>
    <property type="molecule type" value="Genomic_DNA"/>
</dbReference>
<keyword evidence="2" id="KW-0472">Membrane</keyword>
<name>A0A067Q8D8_9AGAM</name>
<dbReference type="OrthoDB" id="541052at2759"/>
<evidence type="ECO:0000313" key="4">
    <source>
        <dbReference type="EMBL" id="KDQ62410.1"/>
    </source>
</evidence>
<keyword evidence="5" id="KW-1185">Reference proteome</keyword>
<dbReference type="InParanoid" id="A0A067Q8D8"/>
<dbReference type="PANTHER" id="PTHR12203">
    <property type="entry name" value="KDEL LYS-ASP-GLU-LEU CONTAINING - RELATED"/>
    <property type="match status" value="1"/>
</dbReference>
<reference evidence="5" key="1">
    <citation type="journal article" date="2014" name="Proc. Natl. Acad. Sci. U.S.A.">
        <title>Extensive sampling of basidiomycete genomes demonstrates inadequacy of the white-rot/brown-rot paradigm for wood decay fungi.</title>
        <authorList>
            <person name="Riley R."/>
            <person name="Salamov A.A."/>
            <person name="Brown D.W."/>
            <person name="Nagy L.G."/>
            <person name="Floudas D."/>
            <person name="Held B.W."/>
            <person name="Levasseur A."/>
            <person name="Lombard V."/>
            <person name="Morin E."/>
            <person name="Otillar R."/>
            <person name="Lindquist E.A."/>
            <person name="Sun H."/>
            <person name="LaButti K.M."/>
            <person name="Schmutz J."/>
            <person name="Jabbour D."/>
            <person name="Luo H."/>
            <person name="Baker S.E."/>
            <person name="Pisabarro A.G."/>
            <person name="Walton J.D."/>
            <person name="Blanchette R.A."/>
            <person name="Henrissat B."/>
            <person name="Martin F."/>
            <person name="Cullen D."/>
            <person name="Hibbett D.S."/>
            <person name="Grigoriev I.V."/>
        </authorList>
    </citation>
    <scope>NUCLEOTIDE SEQUENCE [LARGE SCALE GENOMIC DNA]</scope>
    <source>
        <strain evidence="5">MUCL 33604</strain>
    </source>
</reference>
<proteinExistence type="predicted"/>
<evidence type="ECO:0000313" key="5">
    <source>
        <dbReference type="Proteomes" id="UP000027265"/>
    </source>
</evidence>
<feature type="compositionally biased region" description="Basic and acidic residues" evidence="1">
    <location>
        <begin position="1"/>
        <end position="12"/>
    </location>
</feature>
<dbReference type="Proteomes" id="UP000027265">
    <property type="component" value="Unassembled WGS sequence"/>
</dbReference>
<gene>
    <name evidence="4" type="ORF">JAAARDRAFT_54365</name>
</gene>
<evidence type="ECO:0000256" key="1">
    <source>
        <dbReference type="SAM" id="MobiDB-lite"/>
    </source>
</evidence>
<feature type="transmembrane region" description="Helical" evidence="2">
    <location>
        <begin position="35"/>
        <end position="52"/>
    </location>
</feature>
<dbReference type="InterPro" id="IPR006598">
    <property type="entry name" value="CAP10"/>
</dbReference>
<keyword evidence="2" id="KW-1133">Transmembrane helix</keyword>
<keyword evidence="2" id="KW-0812">Transmembrane</keyword>
<feature type="region of interest" description="Disordered" evidence="1">
    <location>
        <begin position="1"/>
        <end position="26"/>
    </location>
</feature>
<organism evidence="4 5">
    <name type="scientific">Jaapia argillacea MUCL 33604</name>
    <dbReference type="NCBI Taxonomy" id="933084"/>
    <lineage>
        <taxon>Eukaryota</taxon>
        <taxon>Fungi</taxon>
        <taxon>Dikarya</taxon>
        <taxon>Basidiomycota</taxon>
        <taxon>Agaricomycotina</taxon>
        <taxon>Agaricomycetes</taxon>
        <taxon>Agaricomycetidae</taxon>
        <taxon>Jaapiales</taxon>
        <taxon>Jaapiaceae</taxon>
        <taxon>Jaapia</taxon>
    </lineage>
</organism>
<dbReference type="SMART" id="SM00672">
    <property type="entry name" value="CAP10"/>
    <property type="match status" value="1"/>
</dbReference>
<dbReference type="HOGENOM" id="CLU_005027_3_2_1"/>
<evidence type="ECO:0000259" key="3">
    <source>
        <dbReference type="SMART" id="SM00672"/>
    </source>
</evidence>
<keyword evidence="4" id="KW-0808">Transferase</keyword>
<dbReference type="AlphaFoldDB" id="A0A067Q8D8"/>
<protein>
    <submittedName>
        <fullName evidence="4">Glycosyltransferase family 90 protein</fullName>
    </submittedName>
</protein>
<accession>A0A067Q8D8</accession>
<feature type="domain" description="Glycosyl transferase CAP10" evidence="3">
    <location>
        <begin position="326"/>
        <end position="605"/>
    </location>
</feature>
<dbReference type="GO" id="GO:0016740">
    <property type="term" value="F:transferase activity"/>
    <property type="evidence" value="ECO:0007669"/>
    <property type="project" value="UniProtKB-KW"/>
</dbReference>
<sequence length="613" mass="69741">MLGSFGKKDGPYHRRSRSTMAAPDTRNSFGRKRRAFLLAVVFGLTVLLGLFFKNLVEIFLTDIASRAAPTQPHEFASNGLLVVNPEGRHPILDLIERAESDWDEKLKRASKSFDEAVLEYKRRYGRAPPKGFDHWWEYVQEHNVQLPDEYDQIFLDLEPFWGVKPADLHALMGTHLENTTESYTVVKSEGNPELMVLAGSLREDQRQGHLETAYLWIDLLNEVQHHLPPFKAVFSPRDNPRTFGDQRIKSMATTAAAEKRHIDIHNLPPAQRLGWRAACKLSSPSAKLPINFAYPPHPNPHKTFIHNHRLAMDPCLHPIIFHTHGQFLSKGTGPMPSETNELFLPIFAYSSTLLHSDLRLTSMHGFVDDIIPRSDDPAWEHKTDERLSWRGTNTGIFHSDLYRWKSAQRARLVAFADDLVGNLTVLTSPSEEGVDAPVGEGMTIRKALVKPAMLDVAFAGTPLGCDPPTCDKLREMFDWHAAQSFKAAGKHKYVLDMDGNGWSSRFKRSITSNALIFKATVYPEWFTDRIIPWLHYVPVQMDLSDLHDSLIFFRGNLNGQGAHDDLAKRIASAGRTWSKTLWRREDMAAYMFRLFLEYARVTSLDREALTLKV</sequence>
<dbReference type="InterPro" id="IPR051091">
    <property type="entry name" value="O-Glucosyltr/Glycosyltrsf_90"/>
</dbReference>
<dbReference type="Pfam" id="PF05686">
    <property type="entry name" value="Glyco_transf_90"/>
    <property type="match status" value="1"/>
</dbReference>
<dbReference type="PANTHER" id="PTHR12203:SF118">
    <property type="entry name" value="BETA-1,2-XYLOSYLTRANSFERASE 1"/>
    <property type="match status" value="1"/>
</dbReference>